<dbReference type="OrthoDB" id="4732008at2"/>
<dbReference type="STRING" id="146020.RMCB_6792"/>
<reference evidence="3" key="1">
    <citation type="journal article" date="2016" name="Genome Announc.">
        <title>Draft Genome Sequences of Five Rapidly Growing Mycobacterium Species, M. thermoresistibile, M. fortuitum subsp. acetamidolyticum, M. canariasense, M. brisbanense, and M. novocastrense.</title>
        <authorList>
            <person name="Katahira K."/>
            <person name="Ogura Y."/>
            <person name="Gotoh Y."/>
            <person name="Hayashi T."/>
        </authorList>
    </citation>
    <scope>NUCLEOTIDE SEQUENCE [LARGE SCALE GENOMIC DNA]</scope>
    <source>
        <strain evidence="3">JCM15654</strain>
    </source>
</reference>
<gene>
    <name evidence="2" type="ORF">RMCB_6792</name>
</gene>
<protein>
    <submittedName>
        <fullName evidence="2">Bacteriophage membrane protein</fullName>
    </submittedName>
</protein>
<dbReference type="RefSeq" id="WP_131805612.1">
    <property type="nucleotide sequence ID" value="NZ_BCSX01000056.1"/>
</dbReference>
<dbReference type="InterPro" id="IPR008979">
    <property type="entry name" value="Galactose-bd-like_sf"/>
</dbReference>
<sequence>MSSPSGPPQVTPAQQVHTPPSGESRQQINPLTQQQLQSIAKSIVQQVLSWVVQSLTGMFNPGASSTSQLTAWADTIWTAANQLQTVINDVLGGSSHTAADFTAFLNTLLGPNSPLPAGNLFGTILPNLIPHIPAAHIGNSNPNLLTNPSFDNVSSLDGLGQWTYDAVTGHTAAGSATTTGAGVNRQLVANRIPVAQGDTMALSVWTMWSSLVATGTPIQLNLIQYLGNSQVAVQTIASVASPGASSAWRQLSGTFTIPSGVDSVALALVVGPTATAGNVWFDDGSVTKTGLVKLPLISGLTSGQTLAQDFQAAVDQLVNWTGGTSTGNPVSAIAGAFSHFFSGAGQFGTLLTNLFGSNAIGSTLQKPALPTLNKSDIPDLQSIVTNLFGTSSIGTVLQKPALPTLTKADIPDLQTMVDYAYQVVNGGSSTGNILSSFKASLNSILGTANTASSSVTTLQSNLSSAPATVIGSIGSVILDGSHTVQNLLDQFNQAVGGSGTGNGLVTVSGNVNSLANTANAAAAAAAAAQATLAAQAGTSNAGSSGALFSTNFGGANGSNLASADWNPYSTNLLIEGSNGYMGIKSGLADGTYSTVCQHVFATQNQSVQVVLGSYGGSATAPLYVVWHSTATLGAGGACAIITGNGVQIGFLSSGGAFTQFTGGSWVGSLAQGQRVEVHNVGTTYTLSVNGTVEMSCTDTSGLVTLANTSAQVYMVRHTTTGWFGQTTTYDCFQLASFVLSDYVQPTYPGSFARITKTTGSTTWASGILAANTFNVTDKATNDITVDRVNGKFTVTYAGAYSVKFRLDSGGAEISPTSSPPVDVVPVIYVNGTAKQWGRSIYLAYDTSLSTGSQHGCKSISGEFDIELAAGDYVQVGTILTNGGLSSWSITGDANGLGSWLSISLLNRSYA</sequence>
<dbReference type="Gene3D" id="2.60.120.260">
    <property type="entry name" value="Galactose-binding domain-like"/>
    <property type="match status" value="1"/>
</dbReference>
<comment type="caution">
    <text evidence="2">The sequence shown here is derived from an EMBL/GenBank/DDBJ whole genome shotgun (WGS) entry which is preliminary data.</text>
</comment>
<evidence type="ECO:0000313" key="2">
    <source>
        <dbReference type="EMBL" id="GAS92696.1"/>
    </source>
</evidence>
<proteinExistence type="predicted"/>
<evidence type="ECO:0000256" key="1">
    <source>
        <dbReference type="SAM" id="MobiDB-lite"/>
    </source>
</evidence>
<accession>A0A100W6Q0</accession>
<keyword evidence="3" id="KW-1185">Reference proteome</keyword>
<feature type="compositionally biased region" description="Pro residues" evidence="1">
    <location>
        <begin position="1"/>
        <end position="10"/>
    </location>
</feature>
<dbReference type="AlphaFoldDB" id="A0A100W6Q0"/>
<name>A0A100W6Q0_9MYCO</name>
<evidence type="ECO:0000313" key="3">
    <source>
        <dbReference type="Proteomes" id="UP000069620"/>
    </source>
</evidence>
<reference evidence="3" key="2">
    <citation type="submission" date="2016-02" db="EMBL/GenBank/DDBJ databases">
        <title>Draft genome sequence of five rapidly growing Mycobacterium species.</title>
        <authorList>
            <person name="Katahira K."/>
            <person name="Gotou Y."/>
            <person name="Iida K."/>
            <person name="Ogura Y."/>
            <person name="Hayashi T."/>
        </authorList>
    </citation>
    <scope>NUCLEOTIDE SEQUENCE [LARGE SCALE GENOMIC DNA]</scope>
    <source>
        <strain evidence="3">JCM15654</strain>
    </source>
</reference>
<organism evidence="2 3">
    <name type="scientific">Mycolicibacterium brisbanense</name>
    <dbReference type="NCBI Taxonomy" id="146020"/>
    <lineage>
        <taxon>Bacteria</taxon>
        <taxon>Bacillati</taxon>
        <taxon>Actinomycetota</taxon>
        <taxon>Actinomycetes</taxon>
        <taxon>Mycobacteriales</taxon>
        <taxon>Mycobacteriaceae</taxon>
        <taxon>Mycolicibacterium</taxon>
    </lineage>
</organism>
<feature type="compositionally biased region" description="Polar residues" evidence="1">
    <location>
        <begin position="11"/>
        <end position="25"/>
    </location>
</feature>
<dbReference type="EMBL" id="BCSX01000056">
    <property type="protein sequence ID" value="GAS92696.1"/>
    <property type="molecule type" value="Genomic_DNA"/>
</dbReference>
<dbReference type="SUPFAM" id="SSF49785">
    <property type="entry name" value="Galactose-binding domain-like"/>
    <property type="match status" value="1"/>
</dbReference>
<feature type="region of interest" description="Disordered" evidence="1">
    <location>
        <begin position="1"/>
        <end position="31"/>
    </location>
</feature>
<dbReference type="Proteomes" id="UP000069620">
    <property type="component" value="Unassembled WGS sequence"/>
</dbReference>